<proteinExistence type="predicted"/>
<gene>
    <name evidence="1" type="primary">WBGene00093910</name>
</gene>
<dbReference type="Proteomes" id="UP000005239">
    <property type="component" value="Unassembled WGS sequence"/>
</dbReference>
<evidence type="ECO:0000313" key="2">
    <source>
        <dbReference type="Proteomes" id="UP000005239"/>
    </source>
</evidence>
<organism evidence="1 2">
    <name type="scientific">Pristionchus pacificus</name>
    <name type="common">Parasitic nematode worm</name>
    <dbReference type="NCBI Taxonomy" id="54126"/>
    <lineage>
        <taxon>Eukaryota</taxon>
        <taxon>Metazoa</taxon>
        <taxon>Ecdysozoa</taxon>
        <taxon>Nematoda</taxon>
        <taxon>Chromadorea</taxon>
        <taxon>Rhabditida</taxon>
        <taxon>Rhabditina</taxon>
        <taxon>Diplogasteromorpha</taxon>
        <taxon>Diplogasteroidea</taxon>
        <taxon>Neodiplogasteridae</taxon>
        <taxon>Pristionchus</taxon>
    </lineage>
</organism>
<protein>
    <submittedName>
        <fullName evidence="1">Uncharacterized protein</fullName>
    </submittedName>
</protein>
<evidence type="ECO:0000313" key="1">
    <source>
        <dbReference type="EnsemblMetazoa" id="PPA04356.1"/>
    </source>
</evidence>
<accession>A0A8R1U634</accession>
<accession>A0A2A6D377</accession>
<sequence length="107" mass="12193">MFMSGAEYTAWKKRCALEKVAREAKRRRRMESTETRKRAYPFEQVEEVVHKDAEEMAALPTLSTRAYITLPTLPPIRIPRVHVSNVNCKRASGMSTGTTIGSTITHR</sequence>
<keyword evidence="2" id="KW-1185">Reference proteome</keyword>
<reference evidence="1" key="2">
    <citation type="submission" date="2022-06" db="UniProtKB">
        <authorList>
            <consortium name="EnsemblMetazoa"/>
        </authorList>
    </citation>
    <scope>IDENTIFICATION</scope>
    <source>
        <strain evidence="1">PS312</strain>
    </source>
</reference>
<dbReference type="AlphaFoldDB" id="A0A2A6D377"/>
<reference evidence="2" key="1">
    <citation type="journal article" date="2008" name="Nat. Genet.">
        <title>The Pristionchus pacificus genome provides a unique perspective on nematode lifestyle and parasitism.</title>
        <authorList>
            <person name="Dieterich C."/>
            <person name="Clifton S.W."/>
            <person name="Schuster L.N."/>
            <person name="Chinwalla A."/>
            <person name="Delehaunty K."/>
            <person name="Dinkelacker I."/>
            <person name="Fulton L."/>
            <person name="Fulton R."/>
            <person name="Godfrey J."/>
            <person name="Minx P."/>
            <person name="Mitreva M."/>
            <person name="Roeseler W."/>
            <person name="Tian H."/>
            <person name="Witte H."/>
            <person name="Yang S.P."/>
            <person name="Wilson R.K."/>
            <person name="Sommer R.J."/>
        </authorList>
    </citation>
    <scope>NUCLEOTIDE SEQUENCE [LARGE SCALE GENOMIC DNA]</scope>
    <source>
        <strain evidence="2">PS312</strain>
    </source>
</reference>
<name>A0A2A6D377_PRIPA</name>
<dbReference type="EnsemblMetazoa" id="PPA04356.1">
    <property type="protein sequence ID" value="PPA04356.1"/>
    <property type="gene ID" value="WBGene00093910"/>
</dbReference>